<feature type="region of interest" description="Disordered" evidence="1">
    <location>
        <begin position="1"/>
        <end position="36"/>
    </location>
</feature>
<organism evidence="2 3">
    <name type="scientific">Penicillium salamii</name>
    <dbReference type="NCBI Taxonomy" id="1612424"/>
    <lineage>
        <taxon>Eukaryota</taxon>
        <taxon>Fungi</taxon>
        <taxon>Dikarya</taxon>
        <taxon>Ascomycota</taxon>
        <taxon>Pezizomycotina</taxon>
        <taxon>Eurotiomycetes</taxon>
        <taxon>Eurotiomycetidae</taxon>
        <taxon>Eurotiales</taxon>
        <taxon>Aspergillaceae</taxon>
        <taxon>Penicillium</taxon>
    </lineage>
</organism>
<gene>
    <name evidence="2" type="ORF">PSALAMII_LOCUS6782</name>
</gene>
<protein>
    <submittedName>
        <fullName evidence="2">Uncharacterized protein</fullName>
    </submittedName>
</protein>
<dbReference type="OrthoDB" id="5086884at2759"/>
<evidence type="ECO:0000313" key="3">
    <source>
        <dbReference type="Proteomes" id="UP001152592"/>
    </source>
</evidence>
<dbReference type="EMBL" id="CAJVPD010000246">
    <property type="protein sequence ID" value="CAG8391933.1"/>
    <property type="molecule type" value="Genomic_DNA"/>
</dbReference>
<proteinExistence type="predicted"/>
<sequence length="105" mass="11939">MLAQNRNRCRPVKNQQVRLRYSQKRPGRPNENQLANSELCPKTSLKTGMPSAIIHDKIQKTAQIAAHTARARMKSLCIELVPRNIRTYMNLTATWALTTPPITIC</sequence>
<dbReference type="Proteomes" id="UP001152592">
    <property type="component" value="Unassembled WGS sequence"/>
</dbReference>
<evidence type="ECO:0000313" key="2">
    <source>
        <dbReference type="EMBL" id="CAG8391933.1"/>
    </source>
</evidence>
<accession>A0A9W4JDP3</accession>
<evidence type="ECO:0000256" key="1">
    <source>
        <dbReference type="SAM" id="MobiDB-lite"/>
    </source>
</evidence>
<dbReference type="AlphaFoldDB" id="A0A9W4JDP3"/>
<comment type="caution">
    <text evidence="2">The sequence shown here is derived from an EMBL/GenBank/DDBJ whole genome shotgun (WGS) entry which is preliminary data.</text>
</comment>
<name>A0A9W4JDP3_9EURO</name>
<reference evidence="2" key="1">
    <citation type="submission" date="2021-07" db="EMBL/GenBank/DDBJ databases">
        <authorList>
            <person name="Branca A.L. A."/>
        </authorList>
    </citation>
    <scope>NUCLEOTIDE SEQUENCE</scope>
</reference>